<feature type="active site" description="Proton donor" evidence="3">
    <location>
        <position position="345"/>
    </location>
</feature>
<keyword evidence="7" id="KW-0456">Lyase</keyword>
<organism evidence="7 8">
    <name type="scientific">Streptomyces olivoverticillatus</name>
    <dbReference type="NCBI Taxonomy" id="66427"/>
    <lineage>
        <taxon>Bacteria</taxon>
        <taxon>Bacillati</taxon>
        <taxon>Actinomycetota</taxon>
        <taxon>Actinomycetes</taxon>
        <taxon>Kitasatosporales</taxon>
        <taxon>Streptomycetaceae</taxon>
        <taxon>Streptomyces</taxon>
    </lineage>
</organism>
<dbReference type="PANTHER" id="PTHR43727">
    <property type="entry name" value="DIAMINOPIMELATE DECARBOXYLASE"/>
    <property type="match status" value="1"/>
</dbReference>
<proteinExistence type="inferred from homology"/>
<dbReference type="InterPro" id="IPR009006">
    <property type="entry name" value="Ala_racemase/Decarboxylase_C"/>
</dbReference>
<evidence type="ECO:0000259" key="6">
    <source>
        <dbReference type="Pfam" id="PF02784"/>
    </source>
</evidence>
<evidence type="ECO:0000256" key="4">
    <source>
        <dbReference type="RuleBase" id="RU003737"/>
    </source>
</evidence>
<feature type="modified residue" description="N6-(pyridoxal phosphate)lysine" evidence="3">
    <location>
        <position position="50"/>
    </location>
</feature>
<dbReference type="InterPro" id="IPR022643">
    <property type="entry name" value="De-COase2_C"/>
</dbReference>
<evidence type="ECO:0000313" key="8">
    <source>
        <dbReference type="Proteomes" id="UP000556084"/>
    </source>
</evidence>
<evidence type="ECO:0000259" key="5">
    <source>
        <dbReference type="Pfam" id="PF00278"/>
    </source>
</evidence>
<dbReference type="Pfam" id="PF02784">
    <property type="entry name" value="Orn_Arg_deC_N"/>
    <property type="match status" value="1"/>
</dbReference>
<dbReference type="Gene3D" id="3.20.20.10">
    <property type="entry name" value="Alanine racemase"/>
    <property type="match status" value="1"/>
</dbReference>
<sequence>MITPRAAGHAAHLAADQLPAYVYDLADLADSARAVRAALPERAELYYAAKANPAAEILRTLAPHVSGYETASGGELAHVREAVPGMPLAFGGPGKTEAELRLALDLGVERFHVESEQELRLLADLADERPGGAPADILLRVNLPAVDAETSGAALAMGGRPSPFGLDPRSAEACLPLLRGRRLRLRGIHAHLASGLGPEAQLAVAARVTDWARDLAGRHRLQVTEVDVGGGMAVDYARPGARFDWQTYGRGLRELTAKHPDFTLRVEPGRALTAYCGWYVTEVLDLKHTHGEAFAVLRGGTHHLRTPAAKGHDHPFTVLPVDDWAQPWLRPAALGEPVTLSGQLCTPKDVFARRVPVARLRAGDRVAFAMAGAYAWNISHHDFLMHPPPTFHFLS</sequence>
<dbReference type="InterPro" id="IPR022644">
    <property type="entry name" value="De-COase2_N"/>
</dbReference>
<dbReference type="EC" id="4.1.1.20" evidence="7"/>
<comment type="caution">
    <text evidence="7">The sequence shown here is derived from an EMBL/GenBank/DDBJ whole genome shotgun (WGS) entry which is preliminary data.</text>
</comment>
<evidence type="ECO:0000256" key="1">
    <source>
        <dbReference type="ARBA" id="ARBA00001933"/>
    </source>
</evidence>
<dbReference type="AlphaFoldDB" id="A0A7W7LRE7"/>
<evidence type="ECO:0000256" key="3">
    <source>
        <dbReference type="PIRSR" id="PIRSR600183-50"/>
    </source>
</evidence>
<comment type="cofactor">
    <cofactor evidence="1 3">
        <name>pyridoxal 5'-phosphate</name>
        <dbReference type="ChEBI" id="CHEBI:597326"/>
    </cofactor>
</comment>
<dbReference type="SUPFAM" id="SSF51419">
    <property type="entry name" value="PLP-binding barrel"/>
    <property type="match status" value="1"/>
</dbReference>
<dbReference type="CDD" id="cd06843">
    <property type="entry name" value="PLPDE_III_PvsE_like"/>
    <property type="match status" value="1"/>
</dbReference>
<dbReference type="SUPFAM" id="SSF50621">
    <property type="entry name" value="Alanine racemase C-terminal domain-like"/>
    <property type="match status" value="1"/>
</dbReference>
<evidence type="ECO:0000313" key="7">
    <source>
        <dbReference type="EMBL" id="MBB4894927.1"/>
    </source>
</evidence>
<reference evidence="7 8" key="1">
    <citation type="submission" date="2020-08" db="EMBL/GenBank/DDBJ databases">
        <title>Genomic Encyclopedia of Type Strains, Phase III (KMG-III): the genomes of soil and plant-associated and newly described type strains.</title>
        <authorList>
            <person name="Whitman W."/>
        </authorList>
    </citation>
    <scope>NUCLEOTIDE SEQUENCE [LARGE SCALE GENOMIC DNA]</scope>
    <source>
        <strain evidence="7 8">CECT 3266</strain>
    </source>
</reference>
<accession>A0A7W7LRE7</accession>
<keyword evidence="2 3" id="KW-0663">Pyridoxal phosphate</keyword>
<dbReference type="PRINTS" id="PR01179">
    <property type="entry name" value="ODADCRBXLASE"/>
</dbReference>
<dbReference type="RefSeq" id="WP_184350700.1">
    <property type="nucleotide sequence ID" value="NZ_JACHJH010000006.1"/>
</dbReference>
<dbReference type="Gene3D" id="2.40.37.10">
    <property type="entry name" value="Lyase, Ornithine Decarboxylase, Chain A, domain 1"/>
    <property type="match status" value="1"/>
</dbReference>
<feature type="domain" description="Orn/DAP/Arg decarboxylase 2 N-terminal" evidence="6">
    <location>
        <begin position="26"/>
        <end position="274"/>
    </location>
</feature>
<name>A0A7W7LRE7_9ACTN</name>
<dbReference type="GO" id="GO:0009089">
    <property type="term" value="P:lysine biosynthetic process via diaminopimelate"/>
    <property type="evidence" value="ECO:0007669"/>
    <property type="project" value="TreeGrafter"/>
</dbReference>
<comment type="similarity">
    <text evidence="4">Belongs to the Orn/Lys/Arg decarboxylase class-II family.</text>
</comment>
<gene>
    <name evidence="7" type="ORF">FHS39_003994</name>
</gene>
<dbReference type="Proteomes" id="UP000556084">
    <property type="component" value="Unassembled WGS sequence"/>
</dbReference>
<evidence type="ECO:0000256" key="2">
    <source>
        <dbReference type="ARBA" id="ARBA00022898"/>
    </source>
</evidence>
<dbReference type="EMBL" id="JACHJH010000006">
    <property type="protein sequence ID" value="MBB4894927.1"/>
    <property type="molecule type" value="Genomic_DNA"/>
</dbReference>
<feature type="domain" description="Orn/DAP/Arg decarboxylase 2 C-terminal" evidence="5">
    <location>
        <begin position="21"/>
        <end position="372"/>
    </location>
</feature>
<dbReference type="Pfam" id="PF00278">
    <property type="entry name" value="Orn_DAP_Arg_deC"/>
    <property type="match status" value="1"/>
</dbReference>
<dbReference type="GO" id="GO:0008836">
    <property type="term" value="F:diaminopimelate decarboxylase activity"/>
    <property type="evidence" value="ECO:0007669"/>
    <property type="project" value="UniProtKB-EC"/>
</dbReference>
<protein>
    <submittedName>
        <fullName evidence="7">Diaminopimelate decarboxylase</fullName>
        <ecNumber evidence="7">4.1.1.20</ecNumber>
    </submittedName>
</protein>
<dbReference type="InterPro" id="IPR029066">
    <property type="entry name" value="PLP-binding_barrel"/>
</dbReference>
<keyword evidence="8" id="KW-1185">Reference proteome</keyword>
<dbReference type="InterPro" id="IPR000183">
    <property type="entry name" value="Orn/DAP/Arg_de-COase"/>
</dbReference>
<dbReference type="PANTHER" id="PTHR43727:SF2">
    <property type="entry name" value="GROUP IV DECARBOXYLASE"/>
    <property type="match status" value="1"/>
</dbReference>